<gene>
    <name evidence="7" type="ORF">ATO7_06810</name>
</gene>
<evidence type="ECO:0000313" key="7">
    <source>
        <dbReference type="EMBL" id="ORE89571.1"/>
    </source>
</evidence>
<comment type="caution">
    <text evidence="7">The sequence shown here is derived from an EMBL/GenBank/DDBJ whole genome shotgun (WGS) entry which is preliminary data.</text>
</comment>
<feature type="transmembrane region" description="Helical" evidence="6">
    <location>
        <begin position="113"/>
        <end position="136"/>
    </location>
</feature>
<dbReference type="STRING" id="1317117.ATO7_06810"/>
<dbReference type="InterPro" id="IPR001123">
    <property type="entry name" value="LeuE-type"/>
</dbReference>
<dbReference type="Proteomes" id="UP000192342">
    <property type="component" value="Unassembled WGS sequence"/>
</dbReference>
<reference evidence="7 8" key="1">
    <citation type="submission" date="2013-04" db="EMBL/GenBank/DDBJ databases">
        <title>Oceanococcus atlanticus 22II-S10r2 Genome Sequencing.</title>
        <authorList>
            <person name="Lai Q."/>
            <person name="Li G."/>
            <person name="Shao Z."/>
        </authorList>
    </citation>
    <scope>NUCLEOTIDE SEQUENCE [LARGE SCALE GENOMIC DNA]</scope>
    <source>
        <strain evidence="7 8">22II-S10r2</strain>
    </source>
</reference>
<dbReference type="EMBL" id="AQQV01000001">
    <property type="protein sequence ID" value="ORE89571.1"/>
    <property type="molecule type" value="Genomic_DNA"/>
</dbReference>
<comment type="subcellular location">
    <subcellularLocation>
        <location evidence="1">Cell membrane</location>
        <topology evidence="1">Multi-pass membrane protein</topology>
    </subcellularLocation>
</comment>
<keyword evidence="2" id="KW-1003">Cell membrane</keyword>
<dbReference type="GO" id="GO:0005886">
    <property type="term" value="C:plasma membrane"/>
    <property type="evidence" value="ECO:0007669"/>
    <property type="project" value="UniProtKB-SubCell"/>
</dbReference>
<name>A0A1Y1SJW4_9GAMM</name>
<feature type="transmembrane region" description="Helical" evidence="6">
    <location>
        <begin position="74"/>
        <end position="93"/>
    </location>
</feature>
<dbReference type="RefSeq" id="WP_083560797.1">
    <property type="nucleotide sequence ID" value="NZ_AQQV01000001.1"/>
</dbReference>
<evidence type="ECO:0000256" key="1">
    <source>
        <dbReference type="ARBA" id="ARBA00004651"/>
    </source>
</evidence>
<dbReference type="OrthoDB" id="9804822at2"/>
<evidence type="ECO:0000256" key="5">
    <source>
        <dbReference type="ARBA" id="ARBA00023136"/>
    </source>
</evidence>
<protein>
    <recommendedName>
        <fullName evidence="9">Lysine exporter protein LysE/YggA</fullName>
    </recommendedName>
</protein>
<dbReference type="PANTHER" id="PTHR30086">
    <property type="entry name" value="ARGININE EXPORTER PROTEIN ARGO"/>
    <property type="match status" value="1"/>
</dbReference>
<feature type="transmembrane region" description="Helical" evidence="6">
    <location>
        <begin position="41"/>
        <end position="62"/>
    </location>
</feature>
<keyword evidence="5 6" id="KW-0472">Membrane</keyword>
<dbReference type="GO" id="GO:0015171">
    <property type="term" value="F:amino acid transmembrane transporter activity"/>
    <property type="evidence" value="ECO:0007669"/>
    <property type="project" value="TreeGrafter"/>
</dbReference>
<evidence type="ECO:0000313" key="8">
    <source>
        <dbReference type="Proteomes" id="UP000192342"/>
    </source>
</evidence>
<evidence type="ECO:0000256" key="6">
    <source>
        <dbReference type="SAM" id="Phobius"/>
    </source>
</evidence>
<evidence type="ECO:0008006" key="9">
    <source>
        <dbReference type="Google" id="ProtNLM"/>
    </source>
</evidence>
<evidence type="ECO:0000256" key="4">
    <source>
        <dbReference type="ARBA" id="ARBA00022989"/>
    </source>
</evidence>
<feature type="transmembrane region" description="Helical" evidence="6">
    <location>
        <begin position="189"/>
        <end position="206"/>
    </location>
</feature>
<organism evidence="7 8">
    <name type="scientific">Oceanococcus atlanticus</name>
    <dbReference type="NCBI Taxonomy" id="1317117"/>
    <lineage>
        <taxon>Bacteria</taxon>
        <taxon>Pseudomonadati</taxon>
        <taxon>Pseudomonadota</taxon>
        <taxon>Gammaproteobacteria</taxon>
        <taxon>Chromatiales</taxon>
        <taxon>Oceanococcaceae</taxon>
        <taxon>Oceanococcus</taxon>
    </lineage>
</organism>
<evidence type="ECO:0000256" key="3">
    <source>
        <dbReference type="ARBA" id="ARBA00022692"/>
    </source>
</evidence>
<dbReference type="AlphaFoldDB" id="A0A1Y1SJW4"/>
<proteinExistence type="predicted"/>
<feature type="transmembrane region" description="Helical" evidence="6">
    <location>
        <begin position="148"/>
        <end position="169"/>
    </location>
</feature>
<keyword evidence="4 6" id="KW-1133">Transmembrane helix</keyword>
<accession>A0A1Y1SJW4</accession>
<evidence type="ECO:0000256" key="2">
    <source>
        <dbReference type="ARBA" id="ARBA00022475"/>
    </source>
</evidence>
<dbReference type="PANTHER" id="PTHR30086:SF20">
    <property type="entry name" value="ARGININE EXPORTER PROTEIN ARGO-RELATED"/>
    <property type="match status" value="1"/>
</dbReference>
<sequence length="209" mass="21831">MNADTTIALFSALFVLAVVPGPSDLAVVARAVSAGFRQAVWMVAGIVIADALLIMVAITSVAALDGWIQGLTTWLKLLGGLFLVGLGLVSLRAEPTAHPATTDRTPARGASSILSGFLMTLADPKAVLFYMALLPAFTDLSQLGSRDVLLILLAATLAICSVKLSYAWLAGRASGLIESRGFQRTMNRLGAALLLGIGSVLLIQAWRAL</sequence>
<keyword evidence="8" id="KW-1185">Reference proteome</keyword>
<keyword evidence="3 6" id="KW-0812">Transmembrane</keyword>
<dbReference type="Pfam" id="PF01810">
    <property type="entry name" value="LysE"/>
    <property type="match status" value="1"/>
</dbReference>